<dbReference type="AlphaFoldDB" id="A0A3N4GVI9"/>
<accession>A0A3N4GVI9</accession>
<dbReference type="EMBL" id="RKMH01000004">
    <property type="protein sequence ID" value="RPA64746.1"/>
    <property type="molecule type" value="Genomic_DNA"/>
</dbReference>
<reference evidence="2 3" key="1">
    <citation type="submission" date="2018-11" db="EMBL/GenBank/DDBJ databases">
        <title>Draft genome sequence of Gordonia sp. RS15-1S isolated from rice stems.</title>
        <authorList>
            <person name="Muangham S."/>
        </authorList>
    </citation>
    <scope>NUCLEOTIDE SEQUENCE [LARGE SCALE GENOMIC DNA]</scope>
    <source>
        <strain evidence="2 3">RS15-1S</strain>
    </source>
</reference>
<feature type="transmembrane region" description="Helical" evidence="1">
    <location>
        <begin position="84"/>
        <end position="103"/>
    </location>
</feature>
<dbReference type="Proteomes" id="UP000267536">
    <property type="component" value="Unassembled WGS sequence"/>
</dbReference>
<keyword evidence="1" id="KW-0472">Membrane</keyword>
<organism evidence="2 3">
    <name type="scientific">Gordonia oryzae</name>
    <dbReference type="NCBI Taxonomy" id="2487349"/>
    <lineage>
        <taxon>Bacteria</taxon>
        <taxon>Bacillati</taxon>
        <taxon>Actinomycetota</taxon>
        <taxon>Actinomycetes</taxon>
        <taxon>Mycobacteriales</taxon>
        <taxon>Gordoniaceae</taxon>
        <taxon>Gordonia</taxon>
    </lineage>
</organism>
<evidence type="ECO:0000256" key="1">
    <source>
        <dbReference type="SAM" id="Phobius"/>
    </source>
</evidence>
<comment type="caution">
    <text evidence="2">The sequence shown here is derived from an EMBL/GenBank/DDBJ whole genome shotgun (WGS) entry which is preliminary data.</text>
</comment>
<keyword evidence="1" id="KW-1133">Transmembrane helix</keyword>
<name>A0A3N4GVI9_9ACTN</name>
<keyword evidence="1" id="KW-0812">Transmembrane</keyword>
<protein>
    <submittedName>
        <fullName evidence="2">Uncharacterized protein</fullName>
    </submittedName>
</protein>
<keyword evidence="3" id="KW-1185">Reference proteome</keyword>
<evidence type="ECO:0000313" key="3">
    <source>
        <dbReference type="Proteomes" id="UP000267536"/>
    </source>
</evidence>
<proteinExistence type="predicted"/>
<evidence type="ECO:0000313" key="2">
    <source>
        <dbReference type="EMBL" id="RPA64746.1"/>
    </source>
</evidence>
<gene>
    <name evidence="2" type="ORF">EF294_06380</name>
</gene>
<sequence>MWADITAISDGFGALTRVPLPVGVAAATDAGDGCRGPPDVGACTPDPWPPVPCAPVPLTAVPFLGAADPFTGPGVAVPFLPVRLLPGPLLSALVVVWFLVPAARSARSAGDGRLGRGVGCSALVGGVSGRG</sequence>